<evidence type="ECO:0000259" key="1">
    <source>
        <dbReference type="PROSITE" id="PS50531"/>
    </source>
</evidence>
<dbReference type="InterPro" id="IPR007889">
    <property type="entry name" value="HTH_Psq"/>
</dbReference>
<evidence type="ECO:0000313" key="2">
    <source>
        <dbReference type="EMBL" id="SKB45551.1"/>
    </source>
</evidence>
<evidence type="ECO:0000313" key="3">
    <source>
        <dbReference type="Proteomes" id="UP000190044"/>
    </source>
</evidence>
<protein>
    <submittedName>
        <fullName evidence="2">Helix-turn-helix, Psq domain</fullName>
    </submittedName>
</protein>
<dbReference type="EMBL" id="FUYP01000006">
    <property type="protein sequence ID" value="SKB45551.1"/>
    <property type="molecule type" value="Genomic_DNA"/>
</dbReference>
<organism evidence="2 3">
    <name type="scientific">Sphingopyxis flava</name>
    <dbReference type="NCBI Taxonomy" id="1507287"/>
    <lineage>
        <taxon>Bacteria</taxon>
        <taxon>Pseudomonadati</taxon>
        <taxon>Pseudomonadota</taxon>
        <taxon>Alphaproteobacteria</taxon>
        <taxon>Sphingomonadales</taxon>
        <taxon>Sphingomonadaceae</taxon>
        <taxon>Sphingopyxis</taxon>
    </lineage>
</organism>
<dbReference type="InterPro" id="IPR017894">
    <property type="entry name" value="HTH_IS21_transposase_type"/>
</dbReference>
<accession>A0A1T5BE44</accession>
<dbReference type="PROSITE" id="PS50531">
    <property type="entry name" value="HTH_IS21"/>
    <property type="match status" value="1"/>
</dbReference>
<dbReference type="AlphaFoldDB" id="A0A1T5BE44"/>
<sequence>MDLYRKVRLACSEGMSQREAARQFGVSRDSVRKMLAFSVPPGYRRTAPVKRPKLDGFTEIIDGWLEGDREVHRKQEWLPA</sequence>
<dbReference type="Pfam" id="PF05225">
    <property type="entry name" value="HTH_psq"/>
    <property type="match status" value="1"/>
</dbReference>
<proteinExistence type="predicted"/>
<dbReference type="Proteomes" id="UP000190044">
    <property type="component" value="Unassembled WGS sequence"/>
</dbReference>
<keyword evidence="3" id="KW-1185">Reference proteome</keyword>
<reference evidence="3" key="1">
    <citation type="submission" date="2017-02" db="EMBL/GenBank/DDBJ databases">
        <authorList>
            <person name="Varghese N."/>
            <person name="Submissions S."/>
        </authorList>
    </citation>
    <scope>NUCLEOTIDE SEQUENCE [LARGE SCALE GENOMIC DNA]</scope>
    <source>
        <strain evidence="3">R11H</strain>
    </source>
</reference>
<gene>
    <name evidence="2" type="ORF">SAMN06295937_1006132</name>
</gene>
<dbReference type="GO" id="GO:0003677">
    <property type="term" value="F:DNA binding"/>
    <property type="evidence" value="ECO:0007669"/>
    <property type="project" value="InterPro"/>
</dbReference>
<dbReference type="Gene3D" id="1.10.10.60">
    <property type="entry name" value="Homeodomain-like"/>
    <property type="match status" value="1"/>
</dbReference>
<dbReference type="SUPFAM" id="SSF46689">
    <property type="entry name" value="Homeodomain-like"/>
    <property type="match status" value="1"/>
</dbReference>
<dbReference type="InterPro" id="IPR009057">
    <property type="entry name" value="Homeodomain-like_sf"/>
</dbReference>
<name>A0A1T5BE44_9SPHN</name>
<feature type="domain" description="HTH IS21-type" evidence="1">
    <location>
        <begin position="2"/>
        <end position="65"/>
    </location>
</feature>